<evidence type="ECO:0000313" key="2">
    <source>
        <dbReference type="Proteomes" id="UP001187192"/>
    </source>
</evidence>
<organism evidence="1 2">
    <name type="scientific">Ficus carica</name>
    <name type="common">Common fig</name>
    <dbReference type="NCBI Taxonomy" id="3494"/>
    <lineage>
        <taxon>Eukaryota</taxon>
        <taxon>Viridiplantae</taxon>
        <taxon>Streptophyta</taxon>
        <taxon>Embryophyta</taxon>
        <taxon>Tracheophyta</taxon>
        <taxon>Spermatophyta</taxon>
        <taxon>Magnoliopsida</taxon>
        <taxon>eudicotyledons</taxon>
        <taxon>Gunneridae</taxon>
        <taxon>Pentapetalae</taxon>
        <taxon>rosids</taxon>
        <taxon>fabids</taxon>
        <taxon>Rosales</taxon>
        <taxon>Moraceae</taxon>
        <taxon>Ficeae</taxon>
        <taxon>Ficus</taxon>
    </lineage>
</organism>
<dbReference type="Proteomes" id="UP001187192">
    <property type="component" value="Unassembled WGS sequence"/>
</dbReference>
<evidence type="ECO:0000313" key="1">
    <source>
        <dbReference type="EMBL" id="GMN64701.1"/>
    </source>
</evidence>
<name>A0AA88J9P1_FICCA</name>
<accession>A0AA88J9P1</accession>
<keyword evidence="2" id="KW-1185">Reference proteome</keyword>
<protein>
    <submittedName>
        <fullName evidence="1">Uncharacterized protein</fullName>
    </submittedName>
</protein>
<dbReference type="EMBL" id="BTGU01000191">
    <property type="protein sequence ID" value="GMN64701.1"/>
    <property type="molecule type" value="Genomic_DNA"/>
</dbReference>
<comment type="caution">
    <text evidence="1">The sequence shown here is derived from an EMBL/GenBank/DDBJ whole genome shotgun (WGS) entry which is preliminary data.</text>
</comment>
<sequence>MASLGGEVRYGRVTRFPEKPQIVGSSRVTGHQYPVQSEDYDFTMSAYQRDWVTLGNRILWSGLITTSTGSNPQSLTIGP</sequence>
<proteinExistence type="predicted"/>
<dbReference type="AlphaFoldDB" id="A0AA88J9P1"/>
<gene>
    <name evidence="1" type="ORF">TIFTF001_033770</name>
</gene>
<reference evidence="1" key="1">
    <citation type="submission" date="2023-07" db="EMBL/GenBank/DDBJ databases">
        <title>draft genome sequence of fig (Ficus carica).</title>
        <authorList>
            <person name="Takahashi T."/>
            <person name="Nishimura K."/>
        </authorList>
    </citation>
    <scope>NUCLEOTIDE SEQUENCE</scope>
</reference>